<proteinExistence type="predicted"/>
<comment type="caution">
    <text evidence="5">The sequence shown here is derived from an EMBL/GenBank/DDBJ whole genome shotgun (WGS) entry which is preliminary data.</text>
</comment>
<evidence type="ECO:0000313" key="6">
    <source>
        <dbReference type="Proteomes" id="UP000561326"/>
    </source>
</evidence>
<keyword evidence="2" id="KW-0547">Nucleotide-binding</keyword>
<evidence type="ECO:0000256" key="2">
    <source>
        <dbReference type="ARBA" id="ARBA00022741"/>
    </source>
</evidence>
<dbReference type="InterPro" id="IPR003593">
    <property type="entry name" value="AAA+_ATPase"/>
</dbReference>
<dbReference type="SMART" id="SM00382">
    <property type="entry name" value="AAA"/>
    <property type="match status" value="1"/>
</dbReference>
<gene>
    <name evidence="5" type="ORF">HF838_07625</name>
</gene>
<dbReference type="Proteomes" id="UP000561326">
    <property type="component" value="Unassembled WGS sequence"/>
</dbReference>
<sequence length="234" mass="26093">MLYVNIQKTLPYFQLDVTVEVGNEIVVLFGSSGAGKTTILNSVAGLVQPDAGLIQLHETVFFETNKKPLPTRKRRLGYLFQDYALFPHMTVEKNISYGMKGNPDGNQQAFLSQLLSILGIRHLLQKYPHQISGGEKQRVALARALAGKPDVLLLDEPLSALDAGTRRQCQDELLDLHRLWQIPVLLVTHDEQEAQRLGNRILEIEQGKIAGTKSVVGTNTTEVPLVVYKNNEKK</sequence>
<dbReference type="RefSeq" id="WP_021622057.1">
    <property type="nucleotide sequence ID" value="NZ_CABKST010000158.1"/>
</dbReference>
<dbReference type="PANTHER" id="PTHR42781">
    <property type="entry name" value="SPERMIDINE/PUTRESCINE IMPORT ATP-BINDING PROTEIN POTA"/>
    <property type="match status" value="1"/>
</dbReference>
<dbReference type="SUPFAM" id="SSF52540">
    <property type="entry name" value="P-loop containing nucleoside triphosphate hydrolases"/>
    <property type="match status" value="1"/>
</dbReference>
<organism evidence="5 6">
    <name type="scientific">Aneurinibacillus aneurinilyticus</name>
    <name type="common">Bacillus aneurinolyticus</name>
    <dbReference type="NCBI Taxonomy" id="1391"/>
    <lineage>
        <taxon>Bacteria</taxon>
        <taxon>Bacillati</taxon>
        <taxon>Bacillota</taxon>
        <taxon>Bacilli</taxon>
        <taxon>Bacillales</taxon>
        <taxon>Paenibacillaceae</taxon>
        <taxon>Aneurinibacillus group</taxon>
        <taxon>Aneurinibacillus</taxon>
    </lineage>
</organism>
<dbReference type="AlphaFoldDB" id="A0A848CSH3"/>
<keyword evidence="3 5" id="KW-0067">ATP-binding</keyword>
<feature type="domain" description="ABC transporter" evidence="4">
    <location>
        <begin position="1"/>
        <end position="231"/>
    </location>
</feature>
<dbReference type="PROSITE" id="PS50893">
    <property type="entry name" value="ABC_TRANSPORTER_2"/>
    <property type="match status" value="1"/>
</dbReference>
<dbReference type="PROSITE" id="PS00211">
    <property type="entry name" value="ABC_TRANSPORTER_1"/>
    <property type="match status" value="1"/>
</dbReference>
<reference evidence="5 6" key="1">
    <citation type="submission" date="2020-04" db="EMBL/GenBank/DDBJ databases">
        <authorList>
            <person name="Hitch T.C.A."/>
            <person name="Wylensek D."/>
            <person name="Clavel T."/>
        </authorList>
    </citation>
    <scope>NUCLEOTIDE SEQUENCE [LARGE SCALE GENOMIC DNA]</scope>
    <source>
        <strain evidence="5 6">WB01_D5_05</strain>
    </source>
</reference>
<dbReference type="InterPro" id="IPR027417">
    <property type="entry name" value="P-loop_NTPase"/>
</dbReference>
<dbReference type="InterPro" id="IPR017871">
    <property type="entry name" value="ABC_transporter-like_CS"/>
</dbReference>
<dbReference type="GO" id="GO:0005524">
    <property type="term" value="F:ATP binding"/>
    <property type="evidence" value="ECO:0007669"/>
    <property type="project" value="UniProtKB-KW"/>
</dbReference>
<protein>
    <submittedName>
        <fullName evidence="5">ATP-binding cassette domain-containing protein</fullName>
    </submittedName>
</protein>
<dbReference type="PANTHER" id="PTHR42781:SF4">
    <property type="entry name" value="SPERMIDINE_PUTRESCINE IMPORT ATP-BINDING PROTEIN POTA"/>
    <property type="match status" value="1"/>
</dbReference>
<evidence type="ECO:0000313" key="5">
    <source>
        <dbReference type="EMBL" id="NME98128.1"/>
    </source>
</evidence>
<dbReference type="OrthoDB" id="9802264at2"/>
<dbReference type="GO" id="GO:0016887">
    <property type="term" value="F:ATP hydrolysis activity"/>
    <property type="evidence" value="ECO:0007669"/>
    <property type="project" value="InterPro"/>
</dbReference>
<dbReference type="InterPro" id="IPR003439">
    <property type="entry name" value="ABC_transporter-like_ATP-bd"/>
</dbReference>
<evidence type="ECO:0000256" key="1">
    <source>
        <dbReference type="ARBA" id="ARBA00022448"/>
    </source>
</evidence>
<accession>A0A848CSH3</accession>
<dbReference type="EMBL" id="JABAGO010000010">
    <property type="protein sequence ID" value="NME98128.1"/>
    <property type="molecule type" value="Genomic_DNA"/>
</dbReference>
<name>A0A848CSH3_ANEAE</name>
<evidence type="ECO:0000259" key="4">
    <source>
        <dbReference type="PROSITE" id="PS50893"/>
    </source>
</evidence>
<evidence type="ECO:0000256" key="3">
    <source>
        <dbReference type="ARBA" id="ARBA00022840"/>
    </source>
</evidence>
<dbReference type="GeneID" id="92839606"/>
<dbReference type="Gene3D" id="3.40.50.300">
    <property type="entry name" value="P-loop containing nucleotide triphosphate hydrolases"/>
    <property type="match status" value="1"/>
</dbReference>
<dbReference type="InterPro" id="IPR050093">
    <property type="entry name" value="ABC_SmlMolc_Importer"/>
</dbReference>
<keyword evidence="1" id="KW-0813">Transport</keyword>
<dbReference type="Pfam" id="PF00005">
    <property type="entry name" value="ABC_tran"/>
    <property type="match status" value="1"/>
</dbReference>